<keyword evidence="2" id="KW-1185">Reference proteome</keyword>
<reference evidence="1 2" key="1">
    <citation type="submission" date="2024-04" db="EMBL/GenBank/DDBJ databases">
        <title>Draft genome sequence of Halopseudomonas sabulinigri NBRC 116187.</title>
        <authorList>
            <person name="Miyakawa T."/>
            <person name="Kusuya Y."/>
            <person name="Miura T."/>
        </authorList>
    </citation>
    <scope>NUCLEOTIDE SEQUENCE [LARGE SCALE GENOMIC DNA]</scope>
    <source>
        <strain evidence="1 2">4NH20-0042</strain>
    </source>
</reference>
<evidence type="ECO:0000313" key="2">
    <source>
        <dbReference type="Proteomes" id="UP001486808"/>
    </source>
</evidence>
<comment type="caution">
    <text evidence="1">The sequence shown here is derived from an EMBL/GenBank/DDBJ whole genome shotgun (WGS) entry which is preliminary data.</text>
</comment>
<dbReference type="Proteomes" id="UP001486808">
    <property type="component" value="Unassembled WGS sequence"/>
</dbReference>
<sequence length="353" mass="39513">MTIKELAYTAKLQLESATHQPFRNAHIHELLAACFGFKSNTSMHTNHVLAVLNTECVIPVEHLLNLKNRLTELGYTHNVETVGSVLLQLMRERRVGVLSVQEAFASLDLYFGKDQIDWDESQDDEAASAQSRFGIDRDRLGLLTDGLRLIAKRGNAMAHYALAQIYGGDGLGYREGSQYWHSKLAQGDELTGVQLEWAKAYSDNILNAEREAFHLQEAVRLGYPAAQLEMAHLVLEKAHEKGDFESIKRGYTEAARLGDVAAMRALIDEYDEANLFQNWVWVFFSELLGNDLRKSSLRAYHDGGMYADQDYDDDQGGPLYIGGNEGVELAEIDAELERNAREVAGQLFGKLTA</sequence>
<dbReference type="Gene3D" id="1.25.40.10">
    <property type="entry name" value="Tetratricopeptide repeat domain"/>
    <property type="match status" value="1"/>
</dbReference>
<evidence type="ECO:0000313" key="1">
    <source>
        <dbReference type="EMBL" id="GAA6132281.1"/>
    </source>
</evidence>
<dbReference type="RefSeq" id="WP_353389035.1">
    <property type="nucleotide sequence ID" value="NZ_BAABWD010000003.1"/>
</dbReference>
<gene>
    <name evidence="1" type="ORF">NBRC116187_26410</name>
</gene>
<evidence type="ECO:0008006" key="3">
    <source>
        <dbReference type="Google" id="ProtNLM"/>
    </source>
</evidence>
<accession>A0ABP9ZS62</accession>
<dbReference type="InterPro" id="IPR011990">
    <property type="entry name" value="TPR-like_helical_dom_sf"/>
</dbReference>
<proteinExistence type="predicted"/>
<organism evidence="1 2">
    <name type="scientific">Halopseudomonas sabulinigri</name>
    <dbReference type="NCBI Taxonomy" id="472181"/>
    <lineage>
        <taxon>Bacteria</taxon>
        <taxon>Pseudomonadati</taxon>
        <taxon>Pseudomonadota</taxon>
        <taxon>Gammaproteobacteria</taxon>
        <taxon>Pseudomonadales</taxon>
        <taxon>Pseudomonadaceae</taxon>
        <taxon>Halopseudomonas</taxon>
    </lineage>
</organism>
<name>A0ABP9ZS62_9GAMM</name>
<dbReference type="EMBL" id="BAABWD010000003">
    <property type="protein sequence ID" value="GAA6132281.1"/>
    <property type="molecule type" value="Genomic_DNA"/>
</dbReference>
<protein>
    <recommendedName>
        <fullName evidence="3">Sel1 repeat family protein</fullName>
    </recommendedName>
</protein>